<dbReference type="EMBL" id="AP023368">
    <property type="protein sequence ID" value="BCJ98652.1"/>
    <property type="molecule type" value="Genomic_DNA"/>
</dbReference>
<evidence type="ECO:0000313" key="5">
    <source>
        <dbReference type="EMBL" id="BCJ98652.1"/>
    </source>
</evidence>
<gene>
    <name evidence="5" type="ORF">bsdcttw_16930</name>
</gene>
<dbReference type="InterPro" id="IPR052067">
    <property type="entry name" value="Metal_resp_HTH_trans_reg"/>
</dbReference>
<dbReference type="PROSITE" id="PS50995">
    <property type="entry name" value="HTH_MARR_2"/>
    <property type="match status" value="1"/>
</dbReference>
<dbReference type="Proteomes" id="UP000515703">
    <property type="component" value="Chromosome"/>
</dbReference>
<proteinExistence type="predicted"/>
<dbReference type="KEGG" id="acht:bsdcttw_16930"/>
<dbReference type="RefSeq" id="WP_185258972.1">
    <property type="nucleotide sequence ID" value="NZ_AP023368.1"/>
</dbReference>
<dbReference type="AlphaFoldDB" id="A0A7I8DK00"/>
<evidence type="ECO:0000256" key="3">
    <source>
        <dbReference type="ARBA" id="ARBA00023163"/>
    </source>
</evidence>
<dbReference type="InterPro" id="IPR000835">
    <property type="entry name" value="HTH_MarR-typ"/>
</dbReference>
<organism evidence="5 6">
    <name type="scientific">Anaerocolumna chitinilytica</name>
    <dbReference type="NCBI Taxonomy" id="1727145"/>
    <lineage>
        <taxon>Bacteria</taxon>
        <taxon>Bacillati</taxon>
        <taxon>Bacillota</taxon>
        <taxon>Clostridia</taxon>
        <taxon>Lachnospirales</taxon>
        <taxon>Lachnospiraceae</taxon>
        <taxon>Anaerocolumna</taxon>
    </lineage>
</organism>
<dbReference type="InterPro" id="IPR036388">
    <property type="entry name" value="WH-like_DNA-bd_sf"/>
</dbReference>
<reference evidence="5 6" key="2">
    <citation type="submission" date="2020-08" db="EMBL/GenBank/DDBJ databases">
        <authorList>
            <person name="Ueki A."/>
            <person name="Tonouchi A."/>
        </authorList>
    </citation>
    <scope>NUCLEOTIDE SEQUENCE [LARGE SCALE GENOMIC DNA]</scope>
    <source>
        <strain evidence="5 6">CTTW</strain>
    </source>
</reference>
<sequence length="159" mass="18872">MTKEKIISTIFNNVTEHHGILNSLEEMKFISEHNALEVHCIDFIEKMTDPNVTKLSRAFRMTRGAISKLTKRLIKAGLIESYQKPENKKEIYYRITELGREIYLKHQSLHQDRIDRDILFFSQMNECEKDTLIRIFEKLDKHLKNELEKKGIENGKYSE</sequence>
<evidence type="ECO:0000259" key="4">
    <source>
        <dbReference type="PROSITE" id="PS50995"/>
    </source>
</evidence>
<dbReference type="GO" id="GO:0003700">
    <property type="term" value="F:DNA-binding transcription factor activity"/>
    <property type="evidence" value="ECO:0007669"/>
    <property type="project" value="InterPro"/>
</dbReference>
<evidence type="ECO:0000256" key="1">
    <source>
        <dbReference type="ARBA" id="ARBA00023015"/>
    </source>
</evidence>
<evidence type="ECO:0000256" key="2">
    <source>
        <dbReference type="ARBA" id="ARBA00023125"/>
    </source>
</evidence>
<dbReference type="InterPro" id="IPR023187">
    <property type="entry name" value="Tscrpt_reg_MarR-type_CS"/>
</dbReference>
<dbReference type="SUPFAM" id="SSF46785">
    <property type="entry name" value="Winged helix' DNA-binding domain"/>
    <property type="match status" value="1"/>
</dbReference>
<evidence type="ECO:0000313" key="6">
    <source>
        <dbReference type="Proteomes" id="UP000515703"/>
    </source>
</evidence>
<dbReference type="SMART" id="SM00347">
    <property type="entry name" value="HTH_MARR"/>
    <property type="match status" value="1"/>
</dbReference>
<protein>
    <submittedName>
        <fullName evidence="5">MarR family transcriptional regulator</fullName>
    </submittedName>
</protein>
<dbReference type="PANTHER" id="PTHR35790">
    <property type="entry name" value="HTH-TYPE TRANSCRIPTIONAL REGULATOR PCHR"/>
    <property type="match status" value="1"/>
</dbReference>
<dbReference type="GO" id="GO:0003677">
    <property type="term" value="F:DNA binding"/>
    <property type="evidence" value="ECO:0007669"/>
    <property type="project" value="UniProtKB-KW"/>
</dbReference>
<reference evidence="5 6" key="1">
    <citation type="submission" date="2020-08" db="EMBL/GenBank/DDBJ databases">
        <title>Draft genome sequencing of an Anaerocolumna strain isolated from anoxic soil subjected to BSD treatment.</title>
        <authorList>
            <person name="Uek A."/>
            <person name="Tonouchi A."/>
        </authorList>
    </citation>
    <scope>NUCLEOTIDE SEQUENCE [LARGE SCALE GENOMIC DNA]</scope>
    <source>
        <strain evidence="5 6">CTTW</strain>
    </source>
</reference>
<accession>A0A7I8DK00</accession>
<keyword evidence="6" id="KW-1185">Reference proteome</keyword>
<dbReference type="Gene3D" id="1.10.10.10">
    <property type="entry name" value="Winged helix-like DNA-binding domain superfamily/Winged helix DNA-binding domain"/>
    <property type="match status" value="1"/>
</dbReference>
<dbReference type="InterPro" id="IPR036390">
    <property type="entry name" value="WH_DNA-bd_sf"/>
</dbReference>
<dbReference type="Pfam" id="PF01047">
    <property type="entry name" value="MarR"/>
    <property type="match status" value="1"/>
</dbReference>
<keyword evidence="3" id="KW-0804">Transcription</keyword>
<name>A0A7I8DK00_9FIRM</name>
<feature type="domain" description="HTH marR-type" evidence="4">
    <location>
        <begin position="1"/>
        <end position="141"/>
    </location>
</feature>
<keyword evidence="1" id="KW-0805">Transcription regulation</keyword>
<dbReference type="PANTHER" id="PTHR35790:SF4">
    <property type="entry name" value="HTH-TYPE TRANSCRIPTIONAL REGULATOR PCHR"/>
    <property type="match status" value="1"/>
</dbReference>
<dbReference type="PROSITE" id="PS01117">
    <property type="entry name" value="HTH_MARR_1"/>
    <property type="match status" value="1"/>
</dbReference>
<keyword evidence="2" id="KW-0238">DNA-binding</keyword>